<dbReference type="AlphaFoldDB" id="E5ARV5"/>
<dbReference type="Proteomes" id="UP000007437">
    <property type="component" value="Chromosome"/>
</dbReference>
<evidence type="ECO:0000313" key="2">
    <source>
        <dbReference type="Proteomes" id="UP000007437"/>
    </source>
</evidence>
<dbReference type="EMBL" id="FR687359">
    <property type="protein sequence ID" value="CBW75337.1"/>
    <property type="molecule type" value="Genomic_DNA"/>
</dbReference>
<gene>
    <name evidence="1" type="ordered locus">RBRH_00160</name>
</gene>
<evidence type="ECO:0000313" key="1">
    <source>
        <dbReference type="EMBL" id="CBW75337.1"/>
    </source>
</evidence>
<name>E5ARV5_MYCRK</name>
<accession>E5ARV5</accession>
<organism evidence="1 2">
    <name type="scientific">Mycetohabitans rhizoxinica (strain DSM 19002 / CIP 109453 / HKI 454)</name>
    <name type="common">Paraburkholderia rhizoxinica</name>
    <dbReference type="NCBI Taxonomy" id="882378"/>
    <lineage>
        <taxon>Bacteria</taxon>
        <taxon>Pseudomonadati</taxon>
        <taxon>Pseudomonadota</taxon>
        <taxon>Betaproteobacteria</taxon>
        <taxon>Burkholderiales</taxon>
        <taxon>Burkholderiaceae</taxon>
        <taxon>Mycetohabitans</taxon>
    </lineage>
</organism>
<proteinExistence type="predicted"/>
<dbReference type="KEGG" id="brh:RBRH_00160"/>
<protein>
    <submittedName>
        <fullName evidence="1">Uncharacterized protein</fullName>
    </submittedName>
</protein>
<sequence>MIADYSFIYNLFSRNACNCVYKNLYFFRGHSDGELINFFIRDEINHAQNNQTYFDAFVPACDIVGLV</sequence>
<dbReference type="HOGENOM" id="CLU_2804262_0_0_4"/>
<reference evidence="1 2" key="1">
    <citation type="journal article" date="2011" name="J. Bacteriol.">
        <title>Complete genome sequence of Burkholderia rhizoxinica, an endosymbiont of Rhizopus microsporus.</title>
        <authorList>
            <person name="Lackner G."/>
            <person name="Moebius N."/>
            <person name="Partida-Martinez L."/>
            <person name="Hertweck C."/>
        </authorList>
    </citation>
    <scope>NUCLEOTIDE SEQUENCE [LARGE SCALE GENOMIC DNA]</scope>
    <source>
        <strain evidence="2">DSM 19002 / CIP 109453 / HKI 454</strain>
    </source>
</reference>